<dbReference type="Pfam" id="PF23458">
    <property type="entry name" value="DUF7130"/>
    <property type="match status" value="1"/>
</dbReference>
<feature type="compositionally biased region" description="Low complexity" evidence="1">
    <location>
        <begin position="1"/>
        <end position="14"/>
    </location>
</feature>
<evidence type="ECO:0000256" key="1">
    <source>
        <dbReference type="SAM" id="MobiDB-lite"/>
    </source>
</evidence>
<reference evidence="3 4" key="1">
    <citation type="journal article" date="2013" name="Genome Announc.">
        <title>Draft Genome Sequence of 'Candidatus Halobonum tyrrellensis' Strain G22, Isolated from the Hypersaline Waters of Lake Tyrrell, Australia.</title>
        <authorList>
            <person name="Ugalde J.A."/>
            <person name="Narasingarao P."/>
            <person name="Kuo S."/>
            <person name="Podell S."/>
            <person name="Allen E.E."/>
        </authorList>
    </citation>
    <scope>NUCLEOTIDE SEQUENCE [LARGE SCALE GENOMIC DNA]</scope>
    <source>
        <strain evidence="3 4">G22</strain>
    </source>
</reference>
<feature type="compositionally biased region" description="Acidic residues" evidence="1">
    <location>
        <begin position="39"/>
        <end position="51"/>
    </location>
</feature>
<protein>
    <recommendedName>
        <fullName evidence="2">DUF7130 domain-containing protein</fullName>
    </recommendedName>
</protein>
<name>V4J3J2_9EURY</name>
<proteinExistence type="predicted"/>
<gene>
    <name evidence="3" type="ORF">K933_00302</name>
</gene>
<feature type="region of interest" description="Disordered" evidence="1">
    <location>
        <begin position="39"/>
        <end position="90"/>
    </location>
</feature>
<dbReference type="AlphaFoldDB" id="V4J3J2"/>
<dbReference type="eggNOG" id="arCOG07989">
    <property type="taxonomic scope" value="Archaea"/>
</dbReference>
<comment type="caution">
    <text evidence="3">The sequence shown here is derived from an EMBL/GenBank/DDBJ whole genome shotgun (WGS) entry which is preliminary data.</text>
</comment>
<dbReference type="EMBL" id="ASGZ01000002">
    <property type="protein sequence ID" value="ESP89957.1"/>
    <property type="molecule type" value="Genomic_DNA"/>
</dbReference>
<dbReference type="RefSeq" id="WP_023392661.1">
    <property type="nucleotide sequence ID" value="NZ_ASGZ01000002.1"/>
</dbReference>
<evidence type="ECO:0000313" key="4">
    <source>
        <dbReference type="Proteomes" id="UP000017840"/>
    </source>
</evidence>
<evidence type="ECO:0000259" key="2">
    <source>
        <dbReference type="Pfam" id="PF23458"/>
    </source>
</evidence>
<accession>V4J3J2</accession>
<feature type="region of interest" description="Disordered" evidence="1">
    <location>
        <begin position="1"/>
        <end position="25"/>
    </location>
</feature>
<sequence>MSDSPDASDDPIPIETGSVVYDHEGNRLGVIDGLTSEGFEVDTNAEIESVDDEGHAEVSVPDDESAQAAETNDENLYGSEQEHDPGQEFGEGYIMWRCENCGEMGELEDGLPEECPDCGSEEVIKWRED</sequence>
<dbReference type="Proteomes" id="UP000017840">
    <property type="component" value="Unassembled WGS sequence"/>
</dbReference>
<evidence type="ECO:0000313" key="3">
    <source>
        <dbReference type="EMBL" id="ESP89957.1"/>
    </source>
</evidence>
<feature type="region of interest" description="Disordered" evidence="1">
    <location>
        <begin position="107"/>
        <end position="129"/>
    </location>
</feature>
<dbReference type="InterPro" id="IPR055554">
    <property type="entry name" value="DUF7130"/>
</dbReference>
<dbReference type="OrthoDB" id="45654at2157"/>
<feature type="domain" description="DUF7130" evidence="2">
    <location>
        <begin position="50"/>
        <end position="129"/>
    </location>
</feature>
<keyword evidence="4" id="KW-1185">Reference proteome</keyword>
<organism evidence="3 4">
    <name type="scientific">Candidatus Halobonum tyrrellensis G22</name>
    <dbReference type="NCBI Taxonomy" id="1324957"/>
    <lineage>
        <taxon>Archaea</taxon>
        <taxon>Methanobacteriati</taxon>
        <taxon>Methanobacteriota</taxon>
        <taxon>Stenosarchaea group</taxon>
        <taxon>Halobacteria</taxon>
        <taxon>Halobacteriales</taxon>
        <taxon>Haloferacaceae</taxon>
        <taxon>Candidatus Halobonum</taxon>
    </lineage>
</organism>
<feature type="compositionally biased region" description="Acidic residues" evidence="1">
    <location>
        <begin position="107"/>
        <end position="120"/>
    </location>
</feature>